<accession>A0A0N5AKI9</accession>
<dbReference type="PROSITE" id="PS50041">
    <property type="entry name" value="C_TYPE_LECTIN_2"/>
    <property type="match status" value="1"/>
</dbReference>
<dbReference type="Pfam" id="PF00059">
    <property type="entry name" value="Lectin_C"/>
    <property type="match status" value="1"/>
</dbReference>
<dbReference type="AlphaFoldDB" id="A0A0N5AKI9"/>
<keyword evidence="3" id="KW-1185">Reference proteome</keyword>
<protein>
    <submittedName>
        <fullName evidence="4">C-type lectin domain-containing protein</fullName>
    </submittedName>
</protein>
<proteinExistence type="predicted"/>
<dbReference type="PANTHER" id="PTHR22803">
    <property type="entry name" value="MANNOSE, PHOSPHOLIPASE, LECTIN RECEPTOR RELATED"/>
    <property type="match status" value="1"/>
</dbReference>
<dbReference type="CDD" id="cd00037">
    <property type="entry name" value="CLECT"/>
    <property type="match status" value="1"/>
</dbReference>
<dbReference type="STRING" id="451379.A0A0N5AKI9"/>
<dbReference type="InterPro" id="IPR016186">
    <property type="entry name" value="C-type_lectin-like/link_sf"/>
</dbReference>
<dbReference type="WBParaSite" id="SMUV_0000501401-mRNA-1">
    <property type="protein sequence ID" value="SMUV_0000501401-mRNA-1"/>
    <property type="gene ID" value="SMUV_0000501401"/>
</dbReference>
<evidence type="ECO:0000313" key="4">
    <source>
        <dbReference type="WBParaSite" id="SMUV_0000501401-mRNA-1"/>
    </source>
</evidence>
<evidence type="ECO:0000259" key="2">
    <source>
        <dbReference type="PROSITE" id="PS50041"/>
    </source>
</evidence>
<keyword evidence="1" id="KW-1015">Disulfide bond</keyword>
<dbReference type="InterPro" id="IPR016187">
    <property type="entry name" value="CTDL_fold"/>
</dbReference>
<dbReference type="InterPro" id="IPR018378">
    <property type="entry name" value="C-type_lectin_CS"/>
</dbReference>
<dbReference type="SUPFAM" id="SSF56436">
    <property type="entry name" value="C-type lectin-like"/>
    <property type="match status" value="1"/>
</dbReference>
<name>A0A0N5AKI9_9BILA</name>
<dbReference type="InterPro" id="IPR001304">
    <property type="entry name" value="C-type_lectin-like"/>
</dbReference>
<dbReference type="SMART" id="SM00034">
    <property type="entry name" value="CLECT"/>
    <property type="match status" value="1"/>
</dbReference>
<dbReference type="Proteomes" id="UP000046393">
    <property type="component" value="Unplaced"/>
</dbReference>
<dbReference type="PROSITE" id="PS00615">
    <property type="entry name" value="C_TYPE_LECTIN_1"/>
    <property type="match status" value="1"/>
</dbReference>
<dbReference type="InterPro" id="IPR050111">
    <property type="entry name" value="C-type_lectin/snaclec_domain"/>
</dbReference>
<evidence type="ECO:0000256" key="1">
    <source>
        <dbReference type="ARBA" id="ARBA00023157"/>
    </source>
</evidence>
<sequence>LHLKGNIKLQYNEASQHCKALQSNIVSIHSDEEYEFTRKICKFNQFWIGLRKQANDLWSWTDKTKVDFKQWGLMQPDNCCGNNVTCAVSDTMFGRGLWYDVSCDVAHGFVCKYDPRGTENIVNN</sequence>
<dbReference type="Gene3D" id="3.10.100.10">
    <property type="entry name" value="Mannose-Binding Protein A, subunit A"/>
    <property type="match status" value="1"/>
</dbReference>
<feature type="domain" description="C-type lectin" evidence="2">
    <location>
        <begin position="1"/>
        <end position="112"/>
    </location>
</feature>
<evidence type="ECO:0000313" key="3">
    <source>
        <dbReference type="Proteomes" id="UP000046393"/>
    </source>
</evidence>
<reference evidence="4" key="1">
    <citation type="submission" date="2017-02" db="UniProtKB">
        <authorList>
            <consortium name="WormBaseParasite"/>
        </authorList>
    </citation>
    <scope>IDENTIFICATION</scope>
</reference>
<organism evidence="3 4">
    <name type="scientific">Syphacia muris</name>
    <dbReference type="NCBI Taxonomy" id="451379"/>
    <lineage>
        <taxon>Eukaryota</taxon>
        <taxon>Metazoa</taxon>
        <taxon>Ecdysozoa</taxon>
        <taxon>Nematoda</taxon>
        <taxon>Chromadorea</taxon>
        <taxon>Rhabditida</taxon>
        <taxon>Spirurina</taxon>
        <taxon>Oxyuridomorpha</taxon>
        <taxon>Oxyuroidea</taxon>
        <taxon>Oxyuridae</taxon>
        <taxon>Syphacia</taxon>
    </lineage>
</organism>